<evidence type="ECO:0000256" key="12">
    <source>
        <dbReference type="ARBA" id="ARBA00023055"/>
    </source>
</evidence>
<keyword evidence="5" id="KW-0963">Cytoplasm</keyword>
<evidence type="ECO:0000256" key="6">
    <source>
        <dbReference type="ARBA" id="ARBA00022513"/>
    </source>
</evidence>
<dbReference type="GO" id="GO:0050750">
    <property type="term" value="F:low-density lipoprotein particle receptor binding"/>
    <property type="evidence" value="ECO:0007669"/>
    <property type="project" value="TreeGrafter"/>
</dbReference>
<dbReference type="AlphaFoldDB" id="A0AAD7RPM9"/>
<organism evidence="17 18">
    <name type="scientific">Aldrovandia affinis</name>
    <dbReference type="NCBI Taxonomy" id="143900"/>
    <lineage>
        <taxon>Eukaryota</taxon>
        <taxon>Metazoa</taxon>
        <taxon>Chordata</taxon>
        <taxon>Craniata</taxon>
        <taxon>Vertebrata</taxon>
        <taxon>Euteleostomi</taxon>
        <taxon>Actinopterygii</taxon>
        <taxon>Neopterygii</taxon>
        <taxon>Teleostei</taxon>
        <taxon>Notacanthiformes</taxon>
        <taxon>Halosauridae</taxon>
        <taxon>Aldrovandia</taxon>
    </lineage>
</organism>
<keyword evidence="7" id="KW-0964">Secreted</keyword>
<proteinExistence type="predicted"/>
<dbReference type="PANTHER" id="PTHR13769">
    <property type="entry name" value="APOLIPOPROTEIN B"/>
    <property type="match status" value="1"/>
</dbReference>
<dbReference type="PANTHER" id="PTHR13769:SF1">
    <property type="entry name" value="APOLIPOPROTEIN B-100"/>
    <property type="match status" value="1"/>
</dbReference>
<dbReference type="GO" id="GO:0120020">
    <property type="term" value="F:cholesterol transfer activity"/>
    <property type="evidence" value="ECO:0007669"/>
    <property type="project" value="TreeGrafter"/>
</dbReference>
<keyword evidence="18" id="KW-1185">Reference proteome</keyword>
<dbReference type="EMBL" id="JAINUG010000203">
    <property type="protein sequence ID" value="KAJ8387940.1"/>
    <property type="molecule type" value="Genomic_DNA"/>
</dbReference>
<keyword evidence="10" id="KW-0551">Lipid droplet</keyword>
<dbReference type="Proteomes" id="UP001221898">
    <property type="component" value="Unassembled WGS sequence"/>
</dbReference>
<evidence type="ECO:0000256" key="13">
    <source>
        <dbReference type="ARBA" id="ARBA00023098"/>
    </source>
</evidence>
<evidence type="ECO:0000256" key="5">
    <source>
        <dbReference type="ARBA" id="ARBA00022490"/>
    </source>
</evidence>
<dbReference type="GO" id="GO:0006642">
    <property type="term" value="P:triglyceride mobilization"/>
    <property type="evidence" value="ECO:0007669"/>
    <property type="project" value="TreeGrafter"/>
</dbReference>
<evidence type="ECO:0000256" key="10">
    <source>
        <dbReference type="ARBA" id="ARBA00022677"/>
    </source>
</evidence>
<keyword evidence="15" id="KW-0753">Steroid metabolism</keyword>
<sequence length="600" mass="68760">MPTISIPEQKIEIPEISLYLPAGLFIPYFGALSTTVKVDSPIYSTSWNAKLENKDSSLVSSLISSCSSTIKLLEYSLEATATTRFEDGTLNLVGTSLLTHSDLKVDWQHVFMQNLRMKRQASSDASSRHTLNIDIISPTFIDASFRYTARKDSLSASVSSPSSGYVGFLLQRRTPSQVYAKLFSRYASAPDKDVEILSFKATLRNSEKLALQAGWNIQAQWDMFMELKERVPAITSALFKFANKHHTAQFGMDLNRASLKLKNTLSNTIERAYHEIPRTLDNLQSSLSEARDQAMTEYFSATDGLFVDLQELVRRLADDARHLLRHYQRNIKVMLDAVIMFLSETKFQLPGFQDKLTGQELYQRASSSIAMVIDQAIQKIADILESYPEALLDYIRNIEFTVPGLDLVVSGREVLDWVKSAMRDVQNWIVEWVQNAKNVRLEEMLQKLSDFLQSCIQKAEELITALKSQDFEELSTQHPFRVVKDIHAILYHSHAAIKAWIEDAKQVIAEYKDRVKIKIQEVYNQMTLERLNTNLQFWIDMINSHLNSFNNELIDFLQRTSKSAQPYVRRQFDFLFGDDYEKLLLQEKQRAKGSPALVRR</sequence>
<keyword evidence="13" id="KW-0443">Lipid metabolism</keyword>
<dbReference type="GO" id="GO:0008201">
    <property type="term" value="F:heparin binding"/>
    <property type="evidence" value="ECO:0007669"/>
    <property type="project" value="UniProtKB-KW"/>
</dbReference>
<comment type="caution">
    <text evidence="17">The sequence shown here is derived from an EMBL/GenBank/DDBJ whole genome shotgun (WGS) entry which is preliminary data.</text>
</comment>
<keyword evidence="14" id="KW-1207">Sterol metabolism</keyword>
<dbReference type="GO" id="GO:0034359">
    <property type="term" value="C:mature chylomicron"/>
    <property type="evidence" value="ECO:0007669"/>
    <property type="project" value="TreeGrafter"/>
</dbReference>
<name>A0AAD7RPM9_9TELE</name>
<keyword evidence="16" id="KW-0850">VLDL</keyword>
<keyword evidence="12" id="KW-0445">Lipid transport</keyword>
<reference evidence="17" key="1">
    <citation type="journal article" date="2023" name="Science">
        <title>Genome structures resolve the early diversification of teleost fishes.</title>
        <authorList>
            <person name="Parey E."/>
            <person name="Louis A."/>
            <person name="Montfort J."/>
            <person name="Bouchez O."/>
            <person name="Roques C."/>
            <person name="Iampietro C."/>
            <person name="Lluch J."/>
            <person name="Castinel A."/>
            <person name="Donnadieu C."/>
            <person name="Desvignes T."/>
            <person name="Floi Bucao C."/>
            <person name="Jouanno E."/>
            <person name="Wen M."/>
            <person name="Mejri S."/>
            <person name="Dirks R."/>
            <person name="Jansen H."/>
            <person name="Henkel C."/>
            <person name="Chen W.J."/>
            <person name="Zahm M."/>
            <person name="Cabau C."/>
            <person name="Klopp C."/>
            <person name="Thompson A.W."/>
            <person name="Robinson-Rechavi M."/>
            <person name="Braasch I."/>
            <person name="Lecointre G."/>
            <person name="Bobe J."/>
            <person name="Postlethwait J.H."/>
            <person name="Berthelot C."/>
            <person name="Roest Crollius H."/>
            <person name="Guiguen Y."/>
        </authorList>
    </citation>
    <scope>NUCLEOTIDE SEQUENCE</scope>
    <source>
        <strain evidence="17">NC1722</strain>
    </source>
</reference>
<dbReference type="GO" id="GO:0005811">
    <property type="term" value="C:lipid droplet"/>
    <property type="evidence" value="ECO:0007669"/>
    <property type="project" value="UniProtKB-SubCell"/>
</dbReference>
<evidence type="ECO:0000313" key="18">
    <source>
        <dbReference type="Proteomes" id="UP001221898"/>
    </source>
</evidence>
<evidence type="ECO:0000256" key="11">
    <source>
        <dbReference type="ARBA" id="ARBA00022710"/>
    </source>
</evidence>
<accession>A0AAD7RPM9</accession>
<dbReference type="GO" id="GO:0008203">
    <property type="term" value="P:cholesterol metabolic process"/>
    <property type="evidence" value="ECO:0007669"/>
    <property type="project" value="UniProtKB-KW"/>
</dbReference>
<evidence type="ECO:0000256" key="8">
    <source>
        <dbReference type="ARBA" id="ARBA00022548"/>
    </source>
</evidence>
<keyword evidence="9" id="KW-0358">Heparin-binding</keyword>
<keyword evidence="8" id="KW-0153">Cholesterol metabolism</keyword>
<evidence type="ECO:0000256" key="14">
    <source>
        <dbReference type="ARBA" id="ARBA00023166"/>
    </source>
</evidence>
<gene>
    <name evidence="17" type="ORF">AAFF_G00148740</name>
</gene>
<evidence type="ECO:0000256" key="2">
    <source>
        <dbReference type="ARBA" id="ARBA00004502"/>
    </source>
</evidence>
<dbReference type="InterPro" id="IPR052418">
    <property type="entry name" value="Apolipoprotein_B"/>
</dbReference>
<evidence type="ECO:0000256" key="7">
    <source>
        <dbReference type="ARBA" id="ARBA00022525"/>
    </source>
</evidence>
<dbReference type="GO" id="GO:0042632">
    <property type="term" value="P:cholesterol homeostasis"/>
    <property type="evidence" value="ECO:0007669"/>
    <property type="project" value="TreeGrafter"/>
</dbReference>
<comment type="subcellular location">
    <subcellularLocation>
        <location evidence="1">Cytoplasm</location>
    </subcellularLocation>
    <subcellularLocation>
        <location evidence="2">Lipid droplet</location>
    </subcellularLocation>
    <subcellularLocation>
        <location evidence="3">Secreted</location>
    </subcellularLocation>
</comment>
<evidence type="ECO:0008006" key="19">
    <source>
        <dbReference type="Google" id="ProtNLM"/>
    </source>
</evidence>
<protein>
    <recommendedName>
        <fullName evidence="19">Apolipoprotein B</fullName>
    </recommendedName>
</protein>
<keyword evidence="4" id="KW-0813">Transport</keyword>
<evidence type="ECO:0000256" key="1">
    <source>
        <dbReference type="ARBA" id="ARBA00004496"/>
    </source>
</evidence>
<dbReference type="GO" id="GO:0030301">
    <property type="term" value="P:cholesterol transport"/>
    <property type="evidence" value="ECO:0007669"/>
    <property type="project" value="TreeGrafter"/>
</dbReference>
<dbReference type="GO" id="GO:0034362">
    <property type="term" value="C:low-density lipoprotein particle"/>
    <property type="evidence" value="ECO:0007669"/>
    <property type="project" value="UniProtKB-KW"/>
</dbReference>
<evidence type="ECO:0000256" key="15">
    <source>
        <dbReference type="ARBA" id="ARBA00023221"/>
    </source>
</evidence>
<evidence type="ECO:0000256" key="4">
    <source>
        <dbReference type="ARBA" id="ARBA00022448"/>
    </source>
</evidence>
<keyword evidence="6" id="KW-0162">Chylomicron</keyword>
<evidence type="ECO:0000313" key="17">
    <source>
        <dbReference type="EMBL" id="KAJ8387940.1"/>
    </source>
</evidence>
<dbReference type="GO" id="GO:0005737">
    <property type="term" value="C:cytoplasm"/>
    <property type="evidence" value="ECO:0007669"/>
    <property type="project" value="UniProtKB-SubCell"/>
</dbReference>
<evidence type="ECO:0000256" key="9">
    <source>
        <dbReference type="ARBA" id="ARBA00022674"/>
    </source>
</evidence>
<keyword evidence="11" id="KW-0427">LDL</keyword>
<dbReference type="GO" id="GO:0042953">
    <property type="term" value="P:lipoprotein transport"/>
    <property type="evidence" value="ECO:0007669"/>
    <property type="project" value="TreeGrafter"/>
</dbReference>
<evidence type="ECO:0000256" key="16">
    <source>
        <dbReference type="ARBA" id="ARBA00023313"/>
    </source>
</evidence>
<dbReference type="GO" id="GO:0034361">
    <property type="term" value="C:very-low-density lipoprotein particle"/>
    <property type="evidence" value="ECO:0007669"/>
    <property type="project" value="UniProtKB-KW"/>
</dbReference>
<evidence type="ECO:0000256" key="3">
    <source>
        <dbReference type="ARBA" id="ARBA00004613"/>
    </source>
</evidence>